<reference evidence="2" key="1">
    <citation type="submission" date="2023-06" db="EMBL/GenBank/DDBJ databases">
        <title>Genome-scale phylogeny and comparative genomics of the fungal order Sordariales.</title>
        <authorList>
            <consortium name="Lawrence Berkeley National Laboratory"/>
            <person name="Hensen N."/>
            <person name="Bonometti L."/>
            <person name="Westerberg I."/>
            <person name="Brannstrom I.O."/>
            <person name="Guillou S."/>
            <person name="Cros-Aarteil S."/>
            <person name="Calhoun S."/>
            <person name="Haridas S."/>
            <person name="Kuo A."/>
            <person name="Mondo S."/>
            <person name="Pangilinan J."/>
            <person name="Riley R."/>
            <person name="Labutti K."/>
            <person name="Andreopoulos B."/>
            <person name="Lipzen A."/>
            <person name="Chen C."/>
            <person name="Yanf M."/>
            <person name="Daum C."/>
            <person name="Ng V."/>
            <person name="Clum A."/>
            <person name="Steindorff A."/>
            <person name="Ohm R."/>
            <person name="Martin F."/>
            <person name="Silar P."/>
            <person name="Natvig D."/>
            <person name="Lalanne C."/>
            <person name="Gautier V."/>
            <person name="Ament-Velasquez S.L."/>
            <person name="Kruys A."/>
            <person name="Hutchinson M.I."/>
            <person name="Powell A.J."/>
            <person name="Barry K."/>
            <person name="Miller A.N."/>
            <person name="Grigoriev I.V."/>
            <person name="Debuchy R."/>
            <person name="Gladieux P."/>
            <person name="Thoren M.H."/>
            <person name="Johannesson H."/>
        </authorList>
    </citation>
    <scope>NUCLEOTIDE SEQUENCE</scope>
    <source>
        <strain evidence="2">8032-3</strain>
    </source>
</reference>
<evidence type="ECO:0000256" key="1">
    <source>
        <dbReference type="SAM" id="MobiDB-lite"/>
    </source>
</evidence>
<sequence length="81" mass="8900">MPQNSDIEMQYRAAESMHAHQTPNVTAAPQQQQQQQQGASEQQNLNLRGGGMLLDLCACFICCECMEGCCHGIEDCLCCCC</sequence>
<evidence type="ECO:0000313" key="2">
    <source>
        <dbReference type="EMBL" id="KAK1762316.1"/>
    </source>
</evidence>
<dbReference type="RefSeq" id="XP_060278529.1">
    <property type="nucleotide sequence ID" value="XM_060429294.1"/>
</dbReference>
<dbReference type="Proteomes" id="UP001244011">
    <property type="component" value="Unassembled WGS sequence"/>
</dbReference>
<organism evidence="2 3">
    <name type="scientific">Phialemonium atrogriseum</name>
    <dbReference type="NCBI Taxonomy" id="1093897"/>
    <lineage>
        <taxon>Eukaryota</taxon>
        <taxon>Fungi</taxon>
        <taxon>Dikarya</taxon>
        <taxon>Ascomycota</taxon>
        <taxon>Pezizomycotina</taxon>
        <taxon>Sordariomycetes</taxon>
        <taxon>Sordariomycetidae</taxon>
        <taxon>Cephalothecales</taxon>
        <taxon>Cephalothecaceae</taxon>
        <taxon>Phialemonium</taxon>
    </lineage>
</organism>
<keyword evidence="3" id="KW-1185">Reference proteome</keyword>
<accession>A0AAJ0BQC4</accession>
<proteinExistence type="predicted"/>
<dbReference type="AlphaFoldDB" id="A0AAJ0BQC4"/>
<feature type="region of interest" description="Disordered" evidence="1">
    <location>
        <begin position="1"/>
        <end position="42"/>
    </location>
</feature>
<comment type="caution">
    <text evidence="2">The sequence shown here is derived from an EMBL/GenBank/DDBJ whole genome shotgun (WGS) entry which is preliminary data.</text>
</comment>
<gene>
    <name evidence="2" type="ORF">QBC33DRAFT_552274</name>
</gene>
<name>A0AAJ0BQC4_9PEZI</name>
<dbReference type="EMBL" id="MU839039">
    <property type="protein sequence ID" value="KAK1762316.1"/>
    <property type="molecule type" value="Genomic_DNA"/>
</dbReference>
<protein>
    <submittedName>
        <fullName evidence="2">Uncharacterized protein</fullName>
    </submittedName>
</protein>
<feature type="compositionally biased region" description="Polar residues" evidence="1">
    <location>
        <begin position="19"/>
        <end position="29"/>
    </location>
</feature>
<dbReference type="GeneID" id="85312481"/>
<evidence type="ECO:0000313" key="3">
    <source>
        <dbReference type="Proteomes" id="UP001244011"/>
    </source>
</evidence>